<dbReference type="InterPro" id="IPR003838">
    <property type="entry name" value="ABC3_permease_C"/>
</dbReference>
<evidence type="ECO:0000256" key="3">
    <source>
        <dbReference type="ARBA" id="ARBA00021907"/>
    </source>
</evidence>
<feature type="domain" description="FtsX extracellular" evidence="13">
    <location>
        <begin position="59"/>
        <end position="153"/>
    </location>
</feature>
<keyword evidence="5 10" id="KW-0132">Cell division</keyword>
<keyword evidence="6 11" id="KW-0812">Transmembrane</keyword>
<comment type="similarity">
    <text evidence="2 10">Belongs to the ABC-4 integral membrane protein family. FtsX subfamily.</text>
</comment>
<keyword evidence="9 10" id="KW-0131">Cell cycle</keyword>
<accession>A0A1G8E5P5</accession>
<dbReference type="STRING" id="930129.SAMN05216352_10282"/>
<dbReference type="NCBIfam" id="NF038347">
    <property type="entry name" value="FtsX_Gpos"/>
    <property type="match status" value="1"/>
</dbReference>
<protein>
    <recommendedName>
        <fullName evidence="3 10">Cell division protein FtsX</fullName>
    </recommendedName>
</protein>
<evidence type="ECO:0000256" key="11">
    <source>
        <dbReference type="SAM" id="Phobius"/>
    </source>
</evidence>
<proteinExistence type="inferred from homology"/>
<evidence type="ECO:0000256" key="8">
    <source>
        <dbReference type="ARBA" id="ARBA00023136"/>
    </source>
</evidence>
<comment type="subcellular location">
    <subcellularLocation>
        <location evidence="1">Cell membrane</location>
        <topology evidence="1">Multi-pass membrane protein</topology>
    </subcellularLocation>
</comment>
<evidence type="ECO:0000259" key="12">
    <source>
        <dbReference type="Pfam" id="PF02687"/>
    </source>
</evidence>
<evidence type="ECO:0000256" key="10">
    <source>
        <dbReference type="PIRNR" id="PIRNR003097"/>
    </source>
</evidence>
<dbReference type="Gene3D" id="3.30.70.3040">
    <property type="match status" value="1"/>
</dbReference>
<dbReference type="Proteomes" id="UP000199017">
    <property type="component" value="Unassembled WGS sequence"/>
</dbReference>
<dbReference type="PIRSF" id="PIRSF003097">
    <property type="entry name" value="FtsX"/>
    <property type="match status" value="1"/>
</dbReference>
<feature type="transmembrane region" description="Helical" evidence="11">
    <location>
        <begin position="226"/>
        <end position="248"/>
    </location>
</feature>
<keyword evidence="7 11" id="KW-1133">Transmembrane helix</keyword>
<organism evidence="14 15">
    <name type="scientific">Alteribacillus bidgolensis</name>
    <dbReference type="NCBI Taxonomy" id="930129"/>
    <lineage>
        <taxon>Bacteria</taxon>
        <taxon>Bacillati</taxon>
        <taxon>Bacillota</taxon>
        <taxon>Bacilli</taxon>
        <taxon>Bacillales</taxon>
        <taxon>Bacillaceae</taxon>
        <taxon>Alteribacillus</taxon>
    </lineage>
</organism>
<evidence type="ECO:0000313" key="15">
    <source>
        <dbReference type="Proteomes" id="UP000199017"/>
    </source>
</evidence>
<reference evidence="14 15" key="1">
    <citation type="submission" date="2016-10" db="EMBL/GenBank/DDBJ databases">
        <authorList>
            <person name="de Groot N.N."/>
        </authorList>
    </citation>
    <scope>NUCLEOTIDE SEQUENCE [LARGE SCALE GENOMIC DNA]</scope>
    <source>
        <strain evidence="15">P4B,CCM 7963,CECT 7998,DSM 25260,IBRC-M 10614,KCTC 13821</strain>
    </source>
</reference>
<evidence type="ECO:0000256" key="5">
    <source>
        <dbReference type="ARBA" id="ARBA00022618"/>
    </source>
</evidence>
<evidence type="ECO:0000313" key="14">
    <source>
        <dbReference type="EMBL" id="SDH65197.1"/>
    </source>
</evidence>
<dbReference type="EMBL" id="FNDU01000002">
    <property type="protein sequence ID" value="SDH65197.1"/>
    <property type="molecule type" value="Genomic_DNA"/>
</dbReference>
<feature type="domain" description="ABC3 transporter permease C-terminal" evidence="12">
    <location>
        <begin position="176"/>
        <end position="297"/>
    </location>
</feature>
<dbReference type="PANTHER" id="PTHR47755">
    <property type="entry name" value="CELL DIVISION PROTEIN FTSX"/>
    <property type="match status" value="1"/>
</dbReference>
<evidence type="ECO:0000259" key="13">
    <source>
        <dbReference type="Pfam" id="PF18075"/>
    </source>
</evidence>
<feature type="transmembrane region" description="Helical" evidence="11">
    <location>
        <begin position="21"/>
        <end position="46"/>
    </location>
</feature>
<dbReference type="GO" id="GO:0005886">
    <property type="term" value="C:plasma membrane"/>
    <property type="evidence" value="ECO:0007669"/>
    <property type="project" value="UniProtKB-SubCell"/>
</dbReference>
<dbReference type="OrthoDB" id="9812531at2"/>
<evidence type="ECO:0000256" key="6">
    <source>
        <dbReference type="ARBA" id="ARBA00022692"/>
    </source>
</evidence>
<name>A0A1G8E5P5_9BACI</name>
<evidence type="ECO:0000256" key="2">
    <source>
        <dbReference type="ARBA" id="ARBA00007379"/>
    </source>
</evidence>
<evidence type="ECO:0000256" key="1">
    <source>
        <dbReference type="ARBA" id="ARBA00004651"/>
    </source>
</evidence>
<evidence type="ECO:0000256" key="9">
    <source>
        <dbReference type="ARBA" id="ARBA00023306"/>
    </source>
</evidence>
<comment type="function">
    <text evidence="10">Part of the ABC transporter FtsEX involved in asymmetric cellular division facilitating the initiation of sporulation.</text>
</comment>
<dbReference type="PANTHER" id="PTHR47755:SF1">
    <property type="entry name" value="CELL DIVISION PROTEIN FTSX"/>
    <property type="match status" value="1"/>
</dbReference>
<feature type="transmembrane region" description="Helical" evidence="11">
    <location>
        <begin position="173"/>
        <end position="193"/>
    </location>
</feature>
<dbReference type="RefSeq" id="WP_091580977.1">
    <property type="nucleotide sequence ID" value="NZ_FNDU01000002.1"/>
</dbReference>
<evidence type="ECO:0000256" key="4">
    <source>
        <dbReference type="ARBA" id="ARBA00022475"/>
    </source>
</evidence>
<evidence type="ECO:0000256" key="7">
    <source>
        <dbReference type="ARBA" id="ARBA00022989"/>
    </source>
</evidence>
<dbReference type="GO" id="GO:0051301">
    <property type="term" value="P:cell division"/>
    <property type="evidence" value="ECO:0007669"/>
    <property type="project" value="UniProtKB-KW"/>
</dbReference>
<dbReference type="InterPro" id="IPR040690">
    <property type="entry name" value="FtsX_ECD"/>
</dbReference>
<keyword evidence="4 10" id="KW-1003">Cell membrane</keyword>
<dbReference type="Pfam" id="PF02687">
    <property type="entry name" value="FtsX"/>
    <property type="match status" value="1"/>
</dbReference>
<keyword evidence="8 10" id="KW-0472">Membrane</keyword>
<dbReference type="AlphaFoldDB" id="A0A1G8E5P5"/>
<gene>
    <name evidence="14" type="ORF">SAMN05216352_10282</name>
</gene>
<dbReference type="InterPro" id="IPR004513">
    <property type="entry name" value="FtsX"/>
</dbReference>
<feature type="transmembrane region" description="Helical" evidence="11">
    <location>
        <begin position="268"/>
        <end position="289"/>
    </location>
</feature>
<sequence length="298" mass="33216">MKGRTLVRHGKEGMKNLGRNGWMSFASISAVTIMLMVVGVFLILILNMNHFMSTVEEDVEVRVYVDLTASEEEQKELEEGLSQIDHVESITYLGKDEGLDELIESLGEEDRAAFESLRDENPLNDAFIIQADEPQLTEQVASEAEKLPHIDRVDYGEQVVEQLFNVTNVLRTIGIVLVLGLMFTAMFLISNTIKLTIVARQKEIQIMKLVGATNGFIRWPFFLEGLLLGVLGAIVPVAAVMAGYHYLYDNFAGRLRLNFAELLPVYPLTLQVTLVLLGIGALVGVWGSLTSVRKFLKV</sequence>
<dbReference type="InterPro" id="IPR058204">
    <property type="entry name" value="FtsX_firmicutes-type"/>
</dbReference>
<dbReference type="Pfam" id="PF18075">
    <property type="entry name" value="FtsX_ECD"/>
    <property type="match status" value="1"/>
</dbReference>
<keyword evidence="15" id="KW-1185">Reference proteome</keyword>